<reference evidence="2 3" key="1">
    <citation type="journal article" date="2021" name="Elife">
        <title>Chloroplast acquisition without the gene transfer in kleptoplastic sea slugs, Plakobranchus ocellatus.</title>
        <authorList>
            <person name="Maeda T."/>
            <person name="Takahashi S."/>
            <person name="Yoshida T."/>
            <person name="Shimamura S."/>
            <person name="Takaki Y."/>
            <person name="Nagai Y."/>
            <person name="Toyoda A."/>
            <person name="Suzuki Y."/>
            <person name="Arimoto A."/>
            <person name="Ishii H."/>
            <person name="Satoh N."/>
            <person name="Nishiyama T."/>
            <person name="Hasebe M."/>
            <person name="Maruyama T."/>
            <person name="Minagawa J."/>
            <person name="Obokata J."/>
            <person name="Shigenobu S."/>
        </authorList>
    </citation>
    <scope>NUCLEOTIDE SEQUENCE [LARGE SCALE GENOMIC DNA]</scope>
</reference>
<proteinExistence type="predicted"/>
<evidence type="ECO:0000313" key="3">
    <source>
        <dbReference type="Proteomes" id="UP000735302"/>
    </source>
</evidence>
<feature type="compositionally biased region" description="Basic and acidic residues" evidence="1">
    <location>
        <begin position="7"/>
        <end position="16"/>
    </location>
</feature>
<protein>
    <submittedName>
        <fullName evidence="2">Uncharacterized protein</fullName>
    </submittedName>
</protein>
<sequence>MVPCELEGLRRPRTTPDESGMTSSTVYHETAPVVVHALALVISAVNEGSELMDKPYNREELLPGHAVLHLGPRKGEAAISDDYFVSVPDLKQLRPHGEVGCICIKDERISGGRDSQDRGGFLHGVKGM</sequence>
<feature type="region of interest" description="Disordered" evidence="1">
    <location>
        <begin position="1"/>
        <end position="23"/>
    </location>
</feature>
<gene>
    <name evidence="2" type="ORF">PoB_005169100</name>
</gene>
<accession>A0AAV4C1F3</accession>
<organism evidence="2 3">
    <name type="scientific">Plakobranchus ocellatus</name>
    <dbReference type="NCBI Taxonomy" id="259542"/>
    <lineage>
        <taxon>Eukaryota</taxon>
        <taxon>Metazoa</taxon>
        <taxon>Spiralia</taxon>
        <taxon>Lophotrochozoa</taxon>
        <taxon>Mollusca</taxon>
        <taxon>Gastropoda</taxon>
        <taxon>Heterobranchia</taxon>
        <taxon>Euthyneura</taxon>
        <taxon>Panpulmonata</taxon>
        <taxon>Sacoglossa</taxon>
        <taxon>Placobranchoidea</taxon>
        <taxon>Plakobranchidae</taxon>
        <taxon>Plakobranchus</taxon>
    </lineage>
</organism>
<dbReference type="EMBL" id="BLXT01005734">
    <property type="protein sequence ID" value="GFO25186.1"/>
    <property type="molecule type" value="Genomic_DNA"/>
</dbReference>
<dbReference type="Proteomes" id="UP000735302">
    <property type="component" value="Unassembled WGS sequence"/>
</dbReference>
<name>A0AAV4C1F3_9GAST</name>
<dbReference type="AlphaFoldDB" id="A0AAV4C1F3"/>
<evidence type="ECO:0000313" key="2">
    <source>
        <dbReference type="EMBL" id="GFO25186.1"/>
    </source>
</evidence>
<evidence type="ECO:0000256" key="1">
    <source>
        <dbReference type="SAM" id="MobiDB-lite"/>
    </source>
</evidence>
<comment type="caution">
    <text evidence="2">The sequence shown here is derived from an EMBL/GenBank/DDBJ whole genome shotgun (WGS) entry which is preliminary data.</text>
</comment>
<keyword evidence="3" id="KW-1185">Reference proteome</keyword>